<evidence type="ECO:0000256" key="17">
    <source>
        <dbReference type="SAM" id="SignalP"/>
    </source>
</evidence>
<evidence type="ECO:0000256" key="1">
    <source>
        <dbReference type="ARBA" id="ARBA00004123"/>
    </source>
</evidence>
<dbReference type="PANTHER" id="PTHR10033">
    <property type="entry name" value="CALSEQUESTRIN"/>
    <property type="match status" value="1"/>
</dbReference>
<evidence type="ECO:0000313" key="19">
    <source>
        <dbReference type="EMBL" id="KAF6718427.1"/>
    </source>
</evidence>
<evidence type="ECO:0000256" key="13">
    <source>
        <dbReference type="ARBA" id="ARBA00023180"/>
    </source>
</evidence>
<evidence type="ECO:0000313" key="20">
    <source>
        <dbReference type="Proteomes" id="UP000646548"/>
    </source>
</evidence>
<dbReference type="GO" id="GO:0005509">
    <property type="term" value="F:calcium ion binding"/>
    <property type="evidence" value="ECO:0007669"/>
    <property type="project" value="InterPro"/>
</dbReference>
<dbReference type="CDD" id="cd03065">
    <property type="entry name" value="PDI_b_Calsequestrin_N"/>
    <property type="match status" value="1"/>
</dbReference>
<dbReference type="FunFam" id="3.30.160.60:FF:001498">
    <property type="entry name" value="Zinc finger protein 404"/>
    <property type="match status" value="1"/>
</dbReference>
<dbReference type="SUPFAM" id="SSF52833">
    <property type="entry name" value="Thioredoxin-like"/>
    <property type="match status" value="3"/>
</dbReference>
<dbReference type="GO" id="GO:0030018">
    <property type="term" value="C:Z disc"/>
    <property type="evidence" value="ECO:0007669"/>
    <property type="project" value="TreeGrafter"/>
</dbReference>
<dbReference type="PROSITE" id="PS50157">
    <property type="entry name" value="ZINC_FINGER_C2H2_2"/>
    <property type="match status" value="4"/>
</dbReference>
<comment type="caution">
    <text evidence="19">The sequence shown here is derived from an EMBL/GenBank/DDBJ whole genome shotgun (WGS) entry which is preliminary data.</text>
</comment>
<dbReference type="Gene3D" id="3.40.30.10">
    <property type="entry name" value="Glutaredoxin"/>
    <property type="match status" value="3"/>
</dbReference>
<dbReference type="InterPro" id="IPR036249">
    <property type="entry name" value="Thioredoxin-like_sf"/>
</dbReference>
<accession>A0A834F504</accession>
<dbReference type="InterPro" id="IPR041859">
    <property type="entry name" value="Calsequestrin_N"/>
</dbReference>
<dbReference type="Pfam" id="PF01216">
    <property type="entry name" value="Calsequestrin"/>
    <property type="match status" value="1"/>
</dbReference>
<evidence type="ECO:0000256" key="7">
    <source>
        <dbReference type="ARBA" id="ARBA00022771"/>
    </source>
</evidence>
<evidence type="ECO:0000256" key="8">
    <source>
        <dbReference type="ARBA" id="ARBA00022833"/>
    </source>
</evidence>
<dbReference type="InterPro" id="IPR041858">
    <property type="entry name" value="Calsequestrin_middle_dom"/>
</dbReference>
<feature type="domain" description="C2H2-type" evidence="18">
    <location>
        <begin position="736"/>
        <end position="763"/>
    </location>
</feature>
<dbReference type="GO" id="GO:0003677">
    <property type="term" value="F:DNA binding"/>
    <property type="evidence" value="ECO:0007669"/>
    <property type="project" value="UniProtKB-KW"/>
</dbReference>
<dbReference type="PRINTS" id="PR00312">
    <property type="entry name" value="CALSEQUESTRN"/>
</dbReference>
<dbReference type="FunFam" id="3.40.30.10:FF:000047">
    <property type="entry name" value="Calsequestrin"/>
    <property type="match status" value="1"/>
</dbReference>
<feature type="domain" description="C2H2-type" evidence="18">
    <location>
        <begin position="792"/>
        <end position="819"/>
    </location>
</feature>
<feature type="domain" description="C2H2-type" evidence="18">
    <location>
        <begin position="764"/>
        <end position="791"/>
    </location>
</feature>
<evidence type="ECO:0000259" key="18">
    <source>
        <dbReference type="PROSITE" id="PS50157"/>
    </source>
</evidence>
<evidence type="ECO:0000256" key="15">
    <source>
        <dbReference type="PROSITE-ProRule" id="PRU00042"/>
    </source>
</evidence>
<evidence type="ECO:0000256" key="16">
    <source>
        <dbReference type="RuleBase" id="RU000648"/>
    </source>
</evidence>
<dbReference type="SMART" id="SM00355">
    <property type="entry name" value="ZnF_C2H2"/>
    <property type="match status" value="4"/>
</dbReference>
<dbReference type="InterPro" id="IPR013087">
    <property type="entry name" value="Znf_C2H2_type"/>
</dbReference>
<keyword evidence="12" id="KW-0514">Muscle protein</keyword>
<keyword evidence="4" id="KW-0479">Metal-binding</keyword>
<keyword evidence="11" id="KW-0238">DNA-binding</keyword>
<evidence type="ECO:0000256" key="5">
    <source>
        <dbReference type="ARBA" id="ARBA00022729"/>
    </source>
</evidence>
<dbReference type="Proteomes" id="UP000646548">
    <property type="component" value="Unassembled WGS sequence"/>
</dbReference>
<dbReference type="FunFam" id="3.30.160.60:FF:001465">
    <property type="entry name" value="Zinc finger protein 560"/>
    <property type="match status" value="1"/>
</dbReference>
<keyword evidence="13" id="KW-0325">Glycoprotein</keyword>
<evidence type="ECO:0000256" key="4">
    <source>
        <dbReference type="ARBA" id="ARBA00022723"/>
    </source>
</evidence>
<keyword evidence="9 16" id="KW-0106">Calcium</keyword>
<dbReference type="PANTHER" id="PTHR10033:SF14">
    <property type="entry name" value="CALSEQUESTRIN-1"/>
    <property type="match status" value="1"/>
</dbReference>
<protein>
    <recommendedName>
        <fullName evidence="16">Calsequestrin</fullName>
    </recommendedName>
</protein>
<evidence type="ECO:0000256" key="12">
    <source>
        <dbReference type="ARBA" id="ARBA00023179"/>
    </source>
</evidence>
<comment type="similarity">
    <text evidence="3 16">Belongs to the calsequestrin family.</text>
</comment>
<dbReference type="GO" id="GO:0014809">
    <property type="term" value="P:regulation of skeletal muscle contraction by regulation of release of sequestered calcium ion"/>
    <property type="evidence" value="ECO:0007669"/>
    <property type="project" value="TreeGrafter"/>
</dbReference>
<evidence type="ECO:0000256" key="11">
    <source>
        <dbReference type="ARBA" id="ARBA00023125"/>
    </source>
</evidence>
<keyword evidence="14" id="KW-0539">Nucleus</keyword>
<dbReference type="CDD" id="cd03066">
    <property type="entry name" value="PDI_b_Calsequestrin_middle"/>
    <property type="match status" value="1"/>
</dbReference>
<dbReference type="GO" id="GO:0008270">
    <property type="term" value="F:zinc ion binding"/>
    <property type="evidence" value="ECO:0007669"/>
    <property type="project" value="UniProtKB-KW"/>
</dbReference>
<feature type="chain" id="PRO_5033061150" description="Calsequestrin" evidence="17">
    <location>
        <begin position="21"/>
        <end position="856"/>
    </location>
</feature>
<keyword evidence="7 15" id="KW-0863">Zinc-finger</keyword>
<name>A0A834F504_ORYME</name>
<dbReference type="AlphaFoldDB" id="A0A834F504"/>
<feature type="signal peptide" evidence="17">
    <location>
        <begin position="1"/>
        <end position="20"/>
    </location>
</feature>
<comment type="subcellular location">
    <subcellularLocation>
        <location evidence="1">Nucleus</location>
    </subcellularLocation>
    <subcellularLocation>
        <location evidence="2">Sarcoplasmic reticulum lumen</location>
    </subcellularLocation>
</comment>
<comment type="function">
    <text evidence="16">Calsequestrin is a high-capacity, moderate affinity, calcium-binding protein and thus acts as an internal calcium store in muscle.</text>
</comment>
<dbReference type="GO" id="GO:0005634">
    <property type="term" value="C:nucleus"/>
    <property type="evidence" value="ECO:0007669"/>
    <property type="project" value="UniProtKB-SubCell"/>
</dbReference>
<dbReference type="PROSITE" id="PS00028">
    <property type="entry name" value="ZINC_FINGER_C2H2_1"/>
    <property type="match status" value="3"/>
</dbReference>
<proteinExistence type="inferred from homology"/>
<dbReference type="FunFam" id="3.30.160.60:FF:000100">
    <property type="entry name" value="Zinc finger 45-like"/>
    <property type="match status" value="1"/>
</dbReference>
<evidence type="ECO:0000256" key="10">
    <source>
        <dbReference type="ARBA" id="ARBA00022951"/>
    </source>
</evidence>
<dbReference type="InterPro" id="IPR041860">
    <property type="entry name" value="Calsequestrin_C"/>
</dbReference>
<sequence length="856" mass="95966">MKWTWVLVAVLLSFGGFSLAKDTLDFPEYDGKDRVHNLNAKNYKSVMKKYDVMVLYYHDHPASNRVAQRQFETEELALERVAQVLDDFEDEDIGVGLIDAKLDKVVAKKLGLKESDSIFVFSDDEVIEYDGELEAHTLVEFIYDLLEDPVEIIDNNRELRGFENIEEDIKLVGYFKSHKSEHFEAFADAAEEFHPHIKFFATFNPKVAKALELKLNEVDFYEPFIEDPMVIPGKPYSEQELVKFIKANDRPTLRKLQPHNLYEIWDDDIGGEHIVVFAEEADVDGFEFLEIVKHVAEDNKDNRKLSIVWIDPDDFPLLVPHWEKTFGIDLSHPQIGVIEADDADSVWLDMDDGADLPSVNELEDWIEDVLSVAGRCAIRTATMSAGSVSLRAHVEAVLGSLVKAASVELIKLFESEYRACAADDVGRADHEEGNETMETLQIFGIGNSKRSIGVQVTEDFCPMLELSDLSLPSDESYLGEHLEVLVEGCLIPSEMRRTVEADGHTDPEGSPLKNQIVAELLNMGELDGLEGKAPTDNEAQTEAVLQVSPVACVSTVGSSSKQKPIVVHPDTSDSALGDKVKFVCPLILKLDAPEPDSSEKPVQAEPQQACVSTAKGTAYSPSLSDGATTPAQVGIWERIQSPKDTKNHLQIKLKLTPLDQKLTCPCDVQLVDVLTIPESVLKCPETATKGKAGWSLPKDLRHHQGLHTGRRLCCFTPCGNGVWRLQKVAAHSRDGYVCTICGKAFKRRKILRRHARFHTGEKPYSCSSCSKKFALRKSLRRHLRFHTGERPHTCTQCGKSFRVRDNLKAHLRFHSGEKPFSCTSCGKMFRIMRNLKQHKLSRCESFIPSFKTIAGY</sequence>
<dbReference type="EMBL" id="WKFB01000736">
    <property type="protein sequence ID" value="KAF6718427.1"/>
    <property type="molecule type" value="Genomic_DNA"/>
</dbReference>
<dbReference type="FunFam" id="3.40.30.10:FF:000031">
    <property type="entry name" value="Calsequestrin"/>
    <property type="match status" value="1"/>
</dbReference>
<dbReference type="InterPro" id="IPR001393">
    <property type="entry name" value="Calsequestrin"/>
</dbReference>
<dbReference type="FunFam" id="3.40.30.10:FF:000033">
    <property type="entry name" value="Calsequestrin"/>
    <property type="match status" value="1"/>
</dbReference>
<keyword evidence="5 17" id="KW-0732">Signal</keyword>
<evidence type="ECO:0000256" key="3">
    <source>
        <dbReference type="ARBA" id="ARBA00010987"/>
    </source>
</evidence>
<dbReference type="GO" id="GO:0000122">
    <property type="term" value="P:negative regulation of transcription by RNA polymerase II"/>
    <property type="evidence" value="ECO:0007669"/>
    <property type="project" value="UniProtKB-ARBA"/>
</dbReference>
<reference evidence="19" key="1">
    <citation type="journal article" name="BMC Genomics">
        <title>Long-read sequencing and de novo genome assembly of marine medaka (Oryzias melastigma).</title>
        <authorList>
            <person name="Liang P."/>
            <person name="Saqib H.S.A."/>
            <person name="Ni X."/>
            <person name="Shen Y."/>
        </authorList>
    </citation>
    <scope>NUCLEOTIDE SEQUENCE</scope>
    <source>
        <strain evidence="19">Bigg-433</strain>
    </source>
</reference>
<evidence type="ECO:0000256" key="9">
    <source>
        <dbReference type="ARBA" id="ARBA00022837"/>
    </source>
</evidence>
<organism evidence="19 20">
    <name type="scientific">Oryzias melastigma</name>
    <name type="common">Marine medaka</name>
    <dbReference type="NCBI Taxonomy" id="30732"/>
    <lineage>
        <taxon>Eukaryota</taxon>
        <taxon>Metazoa</taxon>
        <taxon>Chordata</taxon>
        <taxon>Craniata</taxon>
        <taxon>Vertebrata</taxon>
        <taxon>Euteleostomi</taxon>
        <taxon>Actinopterygii</taxon>
        <taxon>Neopterygii</taxon>
        <taxon>Teleostei</taxon>
        <taxon>Neoteleostei</taxon>
        <taxon>Acanthomorphata</taxon>
        <taxon>Ovalentaria</taxon>
        <taxon>Atherinomorphae</taxon>
        <taxon>Beloniformes</taxon>
        <taxon>Adrianichthyidae</taxon>
        <taxon>Oryziinae</taxon>
        <taxon>Oryzias</taxon>
    </lineage>
</organism>
<evidence type="ECO:0000256" key="6">
    <source>
        <dbReference type="ARBA" id="ARBA00022737"/>
    </source>
</evidence>
<feature type="domain" description="C2H2-type" evidence="18">
    <location>
        <begin position="820"/>
        <end position="839"/>
    </location>
</feature>
<dbReference type="CDD" id="cd03074">
    <property type="entry name" value="PDI_b'_Calsequestrin_C"/>
    <property type="match status" value="1"/>
</dbReference>
<evidence type="ECO:0000256" key="2">
    <source>
        <dbReference type="ARBA" id="ARBA00004564"/>
    </source>
</evidence>
<dbReference type="SUPFAM" id="SSF57667">
    <property type="entry name" value="beta-beta-alpha zinc fingers"/>
    <property type="match status" value="2"/>
</dbReference>
<keyword evidence="8" id="KW-0862">Zinc</keyword>
<keyword evidence="6" id="KW-0677">Repeat</keyword>
<dbReference type="FunFam" id="3.30.160.60:FF:000196">
    <property type="entry name" value="Zinc finger protein 1026"/>
    <property type="match status" value="1"/>
</dbReference>
<gene>
    <name evidence="19" type="ORF">FQA47_019358</name>
</gene>
<dbReference type="GO" id="GO:0033018">
    <property type="term" value="C:sarcoplasmic reticulum lumen"/>
    <property type="evidence" value="ECO:0007669"/>
    <property type="project" value="UniProtKB-SubCell"/>
</dbReference>
<dbReference type="Pfam" id="PF00096">
    <property type="entry name" value="zf-C2H2"/>
    <property type="match status" value="2"/>
</dbReference>
<dbReference type="InterPro" id="IPR036236">
    <property type="entry name" value="Znf_C2H2_sf"/>
</dbReference>
<keyword evidence="10" id="KW-0703">Sarcoplasmic reticulum</keyword>
<dbReference type="Gene3D" id="3.30.160.60">
    <property type="entry name" value="Classic Zinc Finger"/>
    <property type="match status" value="4"/>
</dbReference>
<evidence type="ECO:0000256" key="14">
    <source>
        <dbReference type="ARBA" id="ARBA00023242"/>
    </source>
</evidence>